<evidence type="ECO:0000256" key="2">
    <source>
        <dbReference type="SAM" id="MobiDB-lite"/>
    </source>
</evidence>
<dbReference type="AlphaFoldDB" id="A0A8B6CET5"/>
<feature type="region of interest" description="Disordered" evidence="2">
    <location>
        <begin position="1"/>
        <end position="68"/>
    </location>
</feature>
<feature type="compositionally biased region" description="Basic residues" evidence="2">
    <location>
        <begin position="1"/>
        <end position="13"/>
    </location>
</feature>
<dbReference type="EMBL" id="UYJE01001687">
    <property type="protein sequence ID" value="VDI04206.1"/>
    <property type="molecule type" value="Genomic_DNA"/>
</dbReference>
<gene>
    <name evidence="3" type="ORF">MGAL_10B044825</name>
</gene>
<evidence type="ECO:0000313" key="3">
    <source>
        <dbReference type="EMBL" id="VDI04206.1"/>
    </source>
</evidence>
<dbReference type="OrthoDB" id="6132130at2759"/>
<reference evidence="3" key="1">
    <citation type="submission" date="2018-11" db="EMBL/GenBank/DDBJ databases">
        <authorList>
            <person name="Alioto T."/>
            <person name="Alioto T."/>
        </authorList>
    </citation>
    <scope>NUCLEOTIDE SEQUENCE</scope>
</reference>
<accession>A0A8B6CET5</accession>
<organism evidence="3 4">
    <name type="scientific">Mytilus galloprovincialis</name>
    <name type="common">Mediterranean mussel</name>
    <dbReference type="NCBI Taxonomy" id="29158"/>
    <lineage>
        <taxon>Eukaryota</taxon>
        <taxon>Metazoa</taxon>
        <taxon>Spiralia</taxon>
        <taxon>Lophotrochozoa</taxon>
        <taxon>Mollusca</taxon>
        <taxon>Bivalvia</taxon>
        <taxon>Autobranchia</taxon>
        <taxon>Pteriomorphia</taxon>
        <taxon>Mytilida</taxon>
        <taxon>Mytiloidea</taxon>
        <taxon>Mytilidae</taxon>
        <taxon>Mytilinae</taxon>
        <taxon>Mytilus</taxon>
    </lineage>
</organism>
<dbReference type="InterPro" id="IPR004244">
    <property type="entry name" value="Transposase_22"/>
</dbReference>
<dbReference type="Proteomes" id="UP000596742">
    <property type="component" value="Unassembled WGS sequence"/>
</dbReference>
<feature type="coiled-coil region" evidence="1">
    <location>
        <begin position="129"/>
        <end position="166"/>
    </location>
</feature>
<feature type="compositionally biased region" description="Polar residues" evidence="2">
    <location>
        <begin position="21"/>
        <end position="30"/>
    </location>
</feature>
<dbReference type="PANTHER" id="PTHR11505">
    <property type="entry name" value="L1 TRANSPOSABLE ELEMENT-RELATED"/>
    <property type="match status" value="1"/>
</dbReference>
<feature type="compositionally biased region" description="Low complexity" evidence="2">
    <location>
        <begin position="31"/>
        <end position="50"/>
    </location>
</feature>
<evidence type="ECO:0000256" key="1">
    <source>
        <dbReference type="SAM" id="Coils"/>
    </source>
</evidence>
<keyword evidence="1" id="KW-0175">Coiled coil</keyword>
<feature type="coiled-coil region" evidence="1">
    <location>
        <begin position="195"/>
        <end position="222"/>
    </location>
</feature>
<dbReference type="Gene3D" id="3.30.70.1820">
    <property type="entry name" value="L1 transposable element, RRM domain"/>
    <property type="match status" value="1"/>
</dbReference>
<sequence>MKKKNKAAKKAAKRKLEEVESTITSDESQSATKAVKPPKPKTSTPANKKTMYSMHHPPPPVQQLPQQMSQQMPQQMFQQMPQQMPQGGGNNSYIPCSPQGGFPPPSCTSTPGAAYTQPIAMNSNIEFLLQDMCNRLDRMELKMNKLETIEKSVLTLETKMSNMEGNMLGMKTFMDTVKQEVQQVSEDVDGIKFVVSEVEDSCKLIRQENHKLKNDIVDIQARSMRDNLVFVGINEFQNETTDKTEATLREFFVNDLKMSQEDADVIKFDRVHRTGSLNKKPRPIIAKFSEYKQREKVRFMAPNLKGTHFYINVQYPPEIIAERKKLYPIFKKNKDEGHTVRMVYNKLYVNNVLYKPKGIVES</sequence>
<evidence type="ECO:0000313" key="4">
    <source>
        <dbReference type="Proteomes" id="UP000596742"/>
    </source>
</evidence>
<proteinExistence type="predicted"/>
<name>A0A8B6CET5_MYTGA</name>
<protein>
    <submittedName>
        <fullName evidence="3">Uncharacterized protein</fullName>
    </submittedName>
</protein>
<comment type="caution">
    <text evidence="3">The sequence shown here is derived from an EMBL/GenBank/DDBJ whole genome shotgun (WGS) entry which is preliminary data.</text>
</comment>
<keyword evidence="4" id="KW-1185">Reference proteome</keyword>